<dbReference type="PANTHER" id="PTHR24412">
    <property type="entry name" value="KELCH PROTEIN"/>
    <property type="match status" value="1"/>
</dbReference>
<dbReference type="Gene3D" id="3.30.710.10">
    <property type="entry name" value="Potassium Channel Kv1.1, Chain A"/>
    <property type="match status" value="1"/>
</dbReference>
<dbReference type="PANTHER" id="PTHR24412:SF489">
    <property type="entry name" value="RING FINGER DOMAIN AND KELCH REPEAT-CONTAINING PROTEIN DDB_G0271372"/>
    <property type="match status" value="1"/>
</dbReference>
<accession>A0A3P7Q1G0</accession>
<dbReference type="Gene3D" id="1.25.40.420">
    <property type="match status" value="1"/>
</dbReference>
<dbReference type="Pfam" id="PF00651">
    <property type="entry name" value="BTB"/>
    <property type="match status" value="1"/>
</dbReference>
<feature type="domain" description="BTB" evidence="3">
    <location>
        <begin position="32"/>
        <end position="100"/>
    </location>
</feature>
<dbReference type="Pfam" id="PF01344">
    <property type="entry name" value="Kelch_1"/>
    <property type="match status" value="1"/>
</dbReference>
<evidence type="ECO:0000313" key="4">
    <source>
        <dbReference type="EMBL" id="VDN24296.1"/>
    </source>
</evidence>
<dbReference type="SUPFAM" id="SSF117281">
    <property type="entry name" value="Kelch motif"/>
    <property type="match status" value="1"/>
</dbReference>
<dbReference type="Gene3D" id="2.120.10.80">
    <property type="entry name" value="Kelch-type beta propeller"/>
    <property type="match status" value="1"/>
</dbReference>
<dbReference type="InterPro" id="IPR015915">
    <property type="entry name" value="Kelch-typ_b-propeller"/>
</dbReference>
<dbReference type="SUPFAM" id="SSF54695">
    <property type="entry name" value="POZ domain"/>
    <property type="match status" value="1"/>
</dbReference>
<dbReference type="InterPro" id="IPR011705">
    <property type="entry name" value="BACK"/>
</dbReference>
<dbReference type="PROSITE" id="PS50097">
    <property type="entry name" value="BTB"/>
    <property type="match status" value="1"/>
</dbReference>
<dbReference type="SMART" id="SM00875">
    <property type="entry name" value="BACK"/>
    <property type="match status" value="1"/>
</dbReference>
<keyword evidence="1" id="KW-0880">Kelch repeat</keyword>
<dbReference type="Pfam" id="PF07707">
    <property type="entry name" value="BACK"/>
    <property type="match status" value="1"/>
</dbReference>
<protein>
    <recommendedName>
        <fullName evidence="3">BTB domain-containing protein</fullName>
    </recommendedName>
</protein>
<evidence type="ECO:0000256" key="2">
    <source>
        <dbReference type="ARBA" id="ARBA00022737"/>
    </source>
</evidence>
<evidence type="ECO:0000313" key="5">
    <source>
        <dbReference type="Proteomes" id="UP000281553"/>
    </source>
</evidence>
<dbReference type="CDD" id="cd18186">
    <property type="entry name" value="BTB_POZ_ZBTB_KLHL-like"/>
    <property type="match status" value="1"/>
</dbReference>
<evidence type="ECO:0000256" key="1">
    <source>
        <dbReference type="ARBA" id="ARBA00022441"/>
    </source>
</evidence>
<dbReference type="InterPro" id="IPR011333">
    <property type="entry name" value="SKP1/BTB/POZ_sf"/>
</dbReference>
<dbReference type="Proteomes" id="UP000281553">
    <property type="component" value="Unassembled WGS sequence"/>
</dbReference>
<dbReference type="EMBL" id="UYRU01074150">
    <property type="protein sequence ID" value="VDN24296.1"/>
    <property type="molecule type" value="Genomic_DNA"/>
</dbReference>
<sequence length="404" mass="45895">MTNEETQMFEDEPALIRCLPELNSLRMTSKLTDLTIELQDFVKLYAHKVVFASRVPSLCNTLCETLTKNQAVVLKWPTISSEVATTLMDYIYTGRLEVREANAAGLIALSQQLILPQVEIWANNWDLAQVLKSDALRNVCLQHIKATFEVSVASSVFPQLPPDAVLSLLRADDLQVENEESLLNAIGRWIRPFGNVDEKRIVHAAAMMQELRWNQVDADFRYRLHDDYEGFWNKDVECLRLLSLINKWIDSPTSRGSRPCPFNERRRERLVDSERRQNPLANICLLSTTETEGQCLLTRYDAETKTSQQLTHVTAGLDAAFVVVEDCIFAIGGYQQHSNYTNFDKFDTKARRWNELVPLPECRKKPTAVAVVVGQETVIFVCGGSNSSDRELGTCMIYSPLEDK</sequence>
<dbReference type="OrthoDB" id="45365at2759"/>
<proteinExistence type="predicted"/>
<keyword evidence="5" id="KW-1185">Reference proteome</keyword>
<gene>
    <name evidence="4" type="ORF">DILT_LOCUS14404</name>
</gene>
<organism evidence="4 5">
    <name type="scientific">Dibothriocephalus latus</name>
    <name type="common">Fish tapeworm</name>
    <name type="synonym">Diphyllobothrium latum</name>
    <dbReference type="NCBI Taxonomy" id="60516"/>
    <lineage>
        <taxon>Eukaryota</taxon>
        <taxon>Metazoa</taxon>
        <taxon>Spiralia</taxon>
        <taxon>Lophotrochozoa</taxon>
        <taxon>Platyhelminthes</taxon>
        <taxon>Cestoda</taxon>
        <taxon>Eucestoda</taxon>
        <taxon>Diphyllobothriidea</taxon>
        <taxon>Diphyllobothriidae</taxon>
        <taxon>Dibothriocephalus</taxon>
    </lineage>
</organism>
<keyword evidence="2" id="KW-0677">Repeat</keyword>
<dbReference type="InterPro" id="IPR000210">
    <property type="entry name" value="BTB/POZ_dom"/>
</dbReference>
<dbReference type="AlphaFoldDB" id="A0A3P7Q1G0"/>
<dbReference type="InterPro" id="IPR006652">
    <property type="entry name" value="Kelch_1"/>
</dbReference>
<evidence type="ECO:0000259" key="3">
    <source>
        <dbReference type="PROSITE" id="PS50097"/>
    </source>
</evidence>
<reference evidence="4 5" key="1">
    <citation type="submission" date="2018-11" db="EMBL/GenBank/DDBJ databases">
        <authorList>
            <consortium name="Pathogen Informatics"/>
        </authorList>
    </citation>
    <scope>NUCLEOTIDE SEQUENCE [LARGE SCALE GENOMIC DNA]</scope>
</reference>
<name>A0A3P7Q1G0_DIBLA</name>